<dbReference type="OrthoDB" id="6240183at2"/>
<accession>A0A518N2D4</accession>
<protein>
    <submittedName>
        <fullName evidence="2">Uncharacterized protein</fullName>
    </submittedName>
</protein>
<organism evidence="2 3">
    <name type="scientific">Luteimonas granuli</name>
    <dbReference type="NCBI Taxonomy" id="1176533"/>
    <lineage>
        <taxon>Bacteria</taxon>
        <taxon>Pseudomonadati</taxon>
        <taxon>Pseudomonadota</taxon>
        <taxon>Gammaproteobacteria</taxon>
        <taxon>Lysobacterales</taxon>
        <taxon>Lysobacteraceae</taxon>
        <taxon>Luteimonas</taxon>
    </lineage>
</organism>
<dbReference type="RefSeq" id="WP_144890326.1">
    <property type="nucleotide sequence ID" value="NZ_CP042218.1"/>
</dbReference>
<proteinExistence type="predicted"/>
<dbReference type="EMBL" id="CP042218">
    <property type="protein sequence ID" value="QDW66052.1"/>
    <property type="molecule type" value="Genomic_DNA"/>
</dbReference>
<dbReference type="PROSITE" id="PS51257">
    <property type="entry name" value="PROKAR_LIPOPROTEIN"/>
    <property type="match status" value="1"/>
</dbReference>
<reference evidence="2 3" key="1">
    <citation type="submission" date="2019-07" db="EMBL/GenBank/DDBJ databases">
        <title>Full genome sequence of Luteimonas sp. Gr-4.</title>
        <authorList>
            <person name="Im W.-T."/>
        </authorList>
    </citation>
    <scope>NUCLEOTIDE SEQUENCE [LARGE SCALE GENOMIC DNA]</scope>
    <source>
        <strain evidence="2 3">Gr-4</strain>
    </source>
</reference>
<keyword evidence="3" id="KW-1185">Reference proteome</keyword>
<sequence length="82" mass="8635">MKAMSRVVLSAIPAMVLAGCASSGGMASAAPQPYQAPDEVTTDTAYVAAVEHVARRRGVRVHWLNPPLKRLAVGPPDEPDVQ</sequence>
<dbReference type="Proteomes" id="UP000316584">
    <property type="component" value="Chromosome"/>
</dbReference>
<evidence type="ECO:0000313" key="2">
    <source>
        <dbReference type="EMBL" id="QDW66052.1"/>
    </source>
</evidence>
<name>A0A518N2D4_9GAMM</name>
<dbReference type="KEGG" id="lug:FPZ22_03365"/>
<dbReference type="AlphaFoldDB" id="A0A518N2D4"/>
<evidence type="ECO:0000256" key="1">
    <source>
        <dbReference type="SAM" id="SignalP"/>
    </source>
</evidence>
<feature type="signal peptide" evidence="1">
    <location>
        <begin position="1"/>
        <end position="29"/>
    </location>
</feature>
<gene>
    <name evidence="2" type="ORF">FPZ22_03365</name>
</gene>
<feature type="chain" id="PRO_5022121838" evidence="1">
    <location>
        <begin position="30"/>
        <end position="82"/>
    </location>
</feature>
<evidence type="ECO:0000313" key="3">
    <source>
        <dbReference type="Proteomes" id="UP000316584"/>
    </source>
</evidence>
<keyword evidence="1" id="KW-0732">Signal</keyword>